<comment type="caution">
    <text evidence="2">The sequence shown here is derived from an EMBL/GenBank/DDBJ whole genome shotgun (WGS) entry which is preliminary data.</text>
</comment>
<name>A0A3R9KQD4_STRCR</name>
<protein>
    <recommendedName>
        <fullName evidence="1">ABC-three component systems C-terminal domain-containing protein</fullName>
    </recommendedName>
</protein>
<evidence type="ECO:0000313" key="2">
    <source>
        <dbReference type="EMBL" id="RSJ85111.1"/>
    </source>
</evidence>
<accession>A0A3R9KQD4</accession>
<gene>
    <name evidence="2" type="ORF">D8794_07915</name>
</gene>
<dbReference type="InterPro" id="IPR046921">
    <property type="entry name" value="ABC-3C_CTD11"/>
</dbReference>
<evidence type="ECO:0000313" key="3">
    <source>
        <dbReference type="Proteomes" id="UP000277890"/>
    </source>
</evidence>
<evidence type="ECO:0000259" key="1">
    <source>
        <dbReference type="Pfam" id="PF20277"/>
    </source>
</evidence>
<dbReference type="RefSeq" id="WP_185768155.1">
    <property type="nucleotide sequence ID" value="NZ_RJPO01000011.1"/>
</dbReference>
<dbReference type="AlphaFoldDB" id="A0A3R9KQD4"/>
<organism evidence="2 3">
    <name type="scientific">Streptococcus cristatus</name>
    <dbReference type="NCBI Taxonomy" id="45634"/>
    <lineage>
        <taxon>Bacteria</taxon>
        <taxon>Bacillati</taxon>
        <taxon>Bacillota</taxon>
        <taxon>Bacilli</taxon>
        <taxon>Lactobacillales</taxon>
        <taxon>Streptococcaceae</taxon>
        <taxon>Streptococcus</taxon>
    </lineage>
</organism>
<dbReference type="Pfam" id="PF20277">
    <property type="entry name" value="CTD11"/>
    <property type="match status" value="1"/>
</dbReference>
<reference evidence="2 3" key="1">
    <citation type="submission" date="2018-11" db="EMBL/GenBank/DDBJ databases">
        <title>Species Designations Belie Phenotypic and Genotypic Heterogeneity in Oral Streptococci.</title>
        <authorList>
            <person name="Velsko I."/>
        </authorList>
    </citation>
    <scope>NUCLEOTIDE SEQUENCE [LARGE SCALE GENOMIC DNA]</scope>
    <source>
        <strain evidence="2 3">A54</strain>
    </source>
</reference>
<dbReference type="Proteomes" id="UP000277890">
    <property type="component" value="Unassembled WGS sequence"/>
</dbReference>
<feature type="domain" description="ABC-three component systems C-terminal" evidence="1">
    <location>
        <begin position="42"/>
        <end position="119"/>
    </location>
</feature>
<dbReference type="EMBL" id="RJPQ01000010">
    <property type="protein sequence ID" value="RSJ85111.1"/>
    <property type="molecule type" value="Genomic_DNA"/>
</dbReference>
<sequence length="123" mass="14268">MAFHVVGALDECKEIRENGLMNLQEVLKRDTVISKALGYYGIFFDIENRILHCNGEKYDIDYDEVQDQIHAMYKKLKKAKKSKVDIFNEIAQIIHKVSLMDEILCQIVVSYFVQSCEVFDAIT</sequence>
<proteinExistence type="predicted"/>